<feature type="binding site" evidence="12">
    <location>
        <position position="54"/>
    </location>
    <ligand>
        <name>substrate</name>
    </ligand>
</feature>
<dbReference type="EC" id="3.5.2.17" evidence="6 13"/>
<dbReference type="InterPro" id="IPR023416">
    <property type="entry name" value="Transthyretin/HIU_hydrolase_d"/>
</dbReference>
<name>A0A401P6D7_SCYTO</name>
<evidence type="ECO:0000256" key="3">
    <source>
        <dbReference type="ARBA" id="ARBA00004275"/>
    </source>
</evidence>
<evidence type="ECO:0000313" key="16">
    <source>
        <dbReference type="Proteomes" id="UP000288216"/>
    </source>
</evidence>
<dbReference type="InterPro" id="IPR000895">
    <property type="entry name" value="Transthyretin/HIU_hydrolase"/>
</dbReference>
<dbReference type="PROSITE" id="PS00769">
    <property type="entry name" value="TRANSTHYRETIN_2"/>
    <property type="match status" value="1"/>
</dbReference>
<comment type="similarity">
    <text evidence="4 13">Belongs to the transthyretin family. 5-hydroxyisourate hydrolase subfamily.</text>
</comment>
<dbReference type="PANTHER" id="PTHR10395:SF11">
    <property type="entry name" value="5-HYDROXYISOURATE HYDROLASE"/>
    <property type="match status" value="1"/>
</dbReference>
<dbReference type="InterPro" id="IPR036817">
    <property type="entry name" value="Transthyretin/HIU_hydrolase_sf"/>
</dbReference>
<dbReference type="InterPro" id="IPR023419">
    <property type="entry name" value="Transthyretin_CS"/>
</dbReference>
<comment type="subunit">
    <text evidence="5 13">Homotetramer.</text>
</comment>
<evidence type="ECO:0000313" key="15">
    <source>
        <dbReference type="EMBL" id="GCB68640.1"/>
    </source>
</evidence>
<evidence type="ECO:0000256" key="8">
    <source>
        <dbReference type="ARBA" id="ARBA00022631"/>
    </source>
</evidence>
<dbReference type="SMART" id="SM00095">
    <property type="entry name" value="TR_THY"/>
    <property type="match status" value="1"/>
</dbReference>
<evidence type="ECO:0000256" key="4">
    <source>
        <dbReference type="ARBA" id="ARBA00009850"/>
    </source>
</evidence>
<dbReference type="NCBIfam" id="TIGR02962">
    <property type="entry name" value="hdxy_isourate"/>
    <property type="match status" value="1"/>
</dbReference>
<dbReference type="PRINTS" id="PR00189">
    <property type="entry name" value="TRNSTHYRETIN"/>
</dbReference>
<feature type="binding site" evidence="12">
    <location>
        <position position="118"/>
    </location>
    <ligand>
        <name>substrate</name>
    </ligand>
</feature>
<dbReference type="SUPFAM" id="SSF49472">
    <property type="entry name" value="Transthyretin (synonym: prealbumin)"/>
    <property type="match status" value="1"/>
</dbReference>
<dbReference type="AlphaFoldDB" id="A0A401P6D7"/>
<dbReference type="InterPro" id="IPR014306">
    <property type="entry name" value="Hydroxyisourate_hydrolase"/>
</dbReference>
<evidence type="ECO:0000256" key="9">
    <source>
        <dbReference type="ARBA" id="ARBA00022801"/>
    </source>
</evidence>
<evidence type="ECO:0000256" key="5">
    <source>
        <dbReference type="ARBA" id="ARBA00011881"/>
    </source>
</evidence>
<dbReference type="STRING" id="75743.A0A401P6D7"/>
<evidence type="ECO:0000256" key="11">
    <source>
        <dbReference type="ARBA" id="ARBA00060539"/>
    </source>
</evidence>
<evidence type="ECO:0000256" key="2">
    <source>
        <dbReference type="ARBA" id="ARBA00002704"/>
    </source>
</evidence>
<accession>A0A401P6D7</accession>
<comment type="pathway">
    <text evidence="11">Purine metabolism; urate degradation; (S)-allantoin from urate: step 2/3.</text>
</comment>
<dbReference type="PANTHER" id="PTHR10395">
    <property type="entry name" value="URICASE AND TRANSTHYRETIN-RELATED"/>
    <property type="match status" value="1"/>
</dbReference>
<reference evidence="15 16" key="1">
    <citation type="journal article" date="2018" name="Nat. Ecol. Evol.">
        <title>Shark genomes provide insights into elasmobranch evolution and the origin of vertebrates.</title>
        <authorList>
            <person name="Hara Y"/>
            <person name="Yamaguchi K"/>
            <person name="Onimaru K"/>
            <person name="Kadota M"/>
            <person name="Koyanagi M"/>
            <person name="Keeley SD"/>
            <person name="Tatsumi K"/>
            <person name="Tanaka K"/>
            <person name="Motone F"/>
            <person name="Kageyama Y"/>
            <person name="Nozu R"/>
            <person name="Adachi N"/>
            <person name="Nishimura O"/>
            <person name="Nakagawa R"/>
            <person name="Tanegashima C"/>
            <person name="Kiyatake I"/>
            <person name="Matsumoto R"/>
            <person name="Murakumo K"/>
            <person name="Nishida K"/>
            <person name="Terakita A"/>
            <person name="Kuratani S"/>
            <person name="Sato K"/>
            <person name="Hyodo S Kuraku.S."/>
        </authorList>
    </citation>
    <scope>NUCLEOTIDE SEQUENCE [LARGE SCALE GENOMIC DNA]</scope>
</reference>
<dbReference type="OrthoDB" id="10265230at2759"/>
<proteinExistence type="inferred from homology"/>
<evidence type="ECO:0000256" key="7">
    <source>
        <dbReference type="ARBA" id="ARBA00017539"/>
    </source>
</evidence>
<feature type="domain" description="Transthyretin/hydroxyisourate hydrolase" evidence="14">
    <location>
        <begin position="8"/>
        <end position="120"/>
    </location>
</feature>
<evidence type="ECO:0000256" key="13">
    <source>
        <dbReference type="RuleBase" id="RU361270"/>
    </source>
</evidence>
<dbReference type="Proteomes" id="UP000288216">
    <property type="component" value="Unassembled WGS sequence"/>
</dbReference>
<organism evidence="15 16">
    <name type="scientific">Scyliorhinus torazame</name>
    <name type="common">Cloudy catshark</name>
    <name type="synonym">Catulus torazame</name>
    <dbReference type="NCBI Taxonomy" id="75743"/>
    <lineage>
        <taxon>Eukaryota</taxon>
        <taxon>Metazoa</taxon>
        <taxon>Chordata</taxon>
        <taxon>Craniata</taxon>
        <taxon>Vertebrata</taxon>
        <taxon>Chondrichthyes</taxon>
        <taxon>Elasmobranchii</taxon>
        <taxon>Galeomorphii</taxon>
        <taxon>Galeoidea</taxon>
        <taxon>Carcharhiniformes</taxon>
        <taxon>Scyliorhinidae</taxon>
        <taxon>Scyliorhinus</taxon>
    </lineage>
</organism>
<evidence type="ECO:0000256" key="10">
    <source>
        <dbReference type="ARBA" id="ARBA00023140"/>
    </source>
</evidence>
<keyword evidence="8 13" id="KW-0659">Purine metabolism</keyword>
<evidence type="ECO:0000256" key="6">
    <source>
        <dbReference type="ARBA" id="ARBA00012609"/>
    </source>
</evidence>
<dbReference type="GO" id="GO:0005777">
    <property type="term" value="C:peroxisome"/>
    <property type="evidence" value="ECO:0007669"/>
    <property type="project" value="UniProtKB-SubCell"/>
</dbReference>
<comment type="function">
    <text evidence="2">Catalyzes the hydrolysis of 5-hydroxyisourate (HIU) to 2-oxo-4-hydroxy-4-carboxy-5-ureidoimidazoline (OHCU).</text>
</comment>
<sequence>GDSPDCRMTPSPLTTHILNTAQGVPAAHVAVSVYRVEDKAWREIARGATNSDGRCPGLLTSETFVPGIYKMKFATDEYWQSLKMTSFYPYIEVVFNISDASQKYHIALLLTPFSYSTYRGS</sequence>
<feature type="binding site" evidence="12">
    <location>
        <position position="16"/>
    </location>
    <ligand>
        <name>substrate</name>
    </ligand>
</feature>
<comment type="caution">
    <text evidence="15">The sequence shown here is derived from an EMBL/GenBank/DDBJ whole genome shotgun (WGS) entry which is preliminary data.</text>
</comment>
<evidence type="ECO:0000256" key="1">
    <source>
        <dbReference type="ARBA" id="ARBA00001043"/>
    </source>
</evidence>
<dbReference type="PROSITE" id="PS00768">
    <property type="entry name" value="TRANSTHYRETIN_1"/>
    <property type="match status" value="1"/>
</dbReference>
<feature type="non-terminal residue" evidence="15">
    <location>
        <position position="1"/>
    </location>
</feature>
<evidence type="ECO:0000256" key="12">
    <source>
        <dbReference type="PIRSR" id="PIRSR600895-51"/>
    </source>
</evidence>
<keyword evidence="9 13" id="KW-0378">Hydrolase</keyword>
<dbReference type="FunFam" id="2.60.40.180:FF:000004">
    <property type="entry name" value="5-hydroxyisourate hydrolase"/>
    <property type="match status" value="1"/>
</dbReference>
<comment type="subcellular location">
    <subcellularLocation>
        <location evidence="3">Peroxisome</location>
    </subcellularLocation>
</comment>
<dbReference type="GO" id="GO:0033971">
    <property type="term" value="F:hydroxyisourate hydrolase activity"/>
    <property type="evidence" value="ECO:0007669"/>
    <property type="project" value="UniProtKB-EC"/>
</dbReference>
<protein>
    <recommendedName>
        <fullName evidence="7 13">5-hydroxyisourate hydrolase</fullName>
        <shortName evidence="13">HIU hydrolase</shortName>
        <shortName evidence="13">HIUHase</shortName>
        <ecNumber evidence="6 13">3.5.2.17</ecNumber>
    </recommendedName>
</protein>
<comment type="catalytic activity">
    <reaction evidence="1 13">
        <text>5-hydroxyisourate + H2O = 5-hydroxy-2-oxo-4-ureido-2,5-dihydro-1H-imidazole-5-carboxylate + H(+)</text>
        <dbReference type="Rhea" id="RHEA:23736"/>
        <dbReference type="ChEBI" id="CHEBI:15377"/>
        <dbReference type="ChEBI" id="CHEBI:15378"/>
        <dbReference type="ChEBI" id="CHEBI:18072"/>
        <dbReference type="ChEBI" id="CHEBI:58639"/>
        <dbReference type="EC" id="3.5.2.17"/>
    </reaction>
</comment>
<keyword evidence="16" id="KW-1185">Reference proteome</keyword>
<dbReference type="CDD" id="cd05822">
    <property type="entry name" value="TLP_HIUase"/>
    <property type="match status" value="1"/>
</dbReference>
<gene>
    <name evidence="15" type="ORF">scyTo_0010432</name>
</gene>
<dbReference type="InterPro" id="IPR023418">
    <property type="entry name" value="Thyroxine_BS"/>
</dbReference>
<dbReference type="GO" id="GO:0006144">
    <property type="term" value="P:purine nucleobase metabolic process"/>
    <property type="evidence" value="ECO:0007669"/>
    <property type="project" value="UniProtKB-KW"/>
</dbReference>
<dbReference type="Pfam" id="PF00576">
    <property type="entry name" value="Transthyretin"/>
    <property type="match status" value="1"/>
</dbReference>
<dbReference type="OMA" id="HDGRCDA"/>
<dbReference type="EMBL" id="BFAA01004496">
    <property type="protein sequence ID" value="GCB68640.1"/>
    <property type="molecule type" value="Genomic_DNA"/>
</dbReference>
<keyword evidence="10" id="KW-0576">Peroxisome</keyword>
<evidence type="ECO:0000259" key="14">
    <source>
        <dbReference type="SMART" id="SM00095"/>
    </source>
</evidence>
<dbReference type="Gene3D" id="2.60.40.180">
    <property type="entry name" value="Transthyretin/hydroxyisourate hydrolase domain"/>
    <property type="match status" value="1"/>
</dbReference>